<feature type="region of interest" description="Disordered" evidence="3">
    <location>
        <begin position="270"/>
        <end position="302"/>
    </location>
</feature>
<dbReference type="GO" id="GO:0003676">
    <property type="term" value="F:nucleic acid binding"/>
    <property type="evidence" value="ECO:0007669"/>
    <property type="project" value="InterPro"/>
</dbReference>
<dbReference type="SMART" id="SM00443">
    <property type="entry name" value="G_patch"/>
    <property type="match status" value="1"/>
</dbReference>
<dbReference type="InterPro" id="IPR000467">
    <property type="entry name" value="G_patch_dom"/>
</dbReference>
<dbReference type="GO" id="GO:0005730">
    <property type="term" value="C:nucleolus"/>
    <property type="evidence" value="ECO:0007669"/>
    <property type="project" value="TreeGrafter"/>
</dbReference>
<proteinExistence type="predicted"/>
<name>A0A5B7BD86_DAVIN</name>
<gene>
    <name evidence="5" type="ORF">Din_035567</name>
</gene>
<dbReference type="EMBL" id="GHES01035567">
    <property type="protein sequence ID" value="MPA66126.1"/>
    <property type="molecule type" value="Transcribed_RNA"/>
</dbReference>
<feature type="compositionally biased region" description="Acidic residues" evidence="3">
    <location>
        <begin position="87"/>
        <end position="96"/>
    </location>
</feature>
<comment type="subcellular location">
    <subcellularLocation>
        <location evidence="1">Nucleus</location>
    </subcellularLocation>
</comment>
<reference evidence="5" key="1">
    <citation type="submission" date="2019-08" db="EMBL/GenBank/DDBJ databases">
        <title>Reference gene set and small RNA set construction with multiple tissues from Davidia involucrata Baill.</title>
        <authorList>
            <person name="Yang H."/>
            <person name="Zhou C."/>
            <person name="Li G."/>
            <person name="Wang J."/>
            <person name="Gao P."/>
            <person name="Wang M."/>
            <person name="Wang R."/>
            <person name="Zhao Y."/>
        </authorList>
    </citation>
    <scope>NUCLEOTIDE SEQUENCE</scope>
    <source>
        <tissue evidence="5">Mixed with DoveR01_LX</tissue>
    </source>
</reference>
<feature type="compositionally biased region" description="Basic and acidic residues" evidence="3">
    <location>
        <begin position="97"/>
        <end position="109"/>
    </location>
</feature>
<dbReference type="Pfam" id="PF25879">
    <property type="entry name" value="WHD_LYAR"/>
    <property type="match status" value="1"/>
</dbReference>
<accession>A0A5B7BD86</accession>
<protein>
    <submittedName>
        <fullName evidence="5">Putative G patch domain-containing protein 4 isoform X2</fullName>
    </submittedName>
</protein>
<evidence type="ECO:0000256" key="3">
    <source>
        <dbReference type="SAM" id="MobiDB-lite"/>
    </source>
</evidence>
<feature type="domain" description="G-patch" evidence="4">
    <location>
        <begin position="15"/>
        <end position="61"/>
    </location>
</feature>
<dbReference type="PANTHER" id="PTHR23149:SF9">
    <property type="entry name" value="G PATCH DOMAIN-CONTAINING PROTEIN 4"/>
    <property type="match status" value="1"/>
</dbReference>
<organism evidence="5">
    <name type="scientific">Davidia involucrata</name>
    <name type="common">Dove tree</name>
    <dbReference type="NCBI Taxonomy" id="16924"/>
    <lineage>
        <taxon>Eukaryota</taxon>
        <taxon>Viridiplantae</taxon>
        <taxon>Streptophyta</taxon>
        <taxon>Embryophyta</taxon>
        <taxon>Tracheophyta</taxon>
        <taxon>Spermatophyta</taxon>
        <taxon>Magnoliopsida</taxon>
        <taxon>eudicotyledons</taxon>
        <taxon>Gunneridae</taxon>
        <taxon>Pentapetalae</taxon>
        <taxon>asterids</taxon>
        <taxon>Cornales</taxon>
        <taxon>Nyssaceae</taxon>
        <taxon>Davidia</taxon>
    </lineage>
</organism>
<sequence length="382" mass="42560">MAEPEAPLCYVGIARKSAAFRLMKQMGWEEGEGLGKDKQGIKGYVRVKNKQDTTGIGVEKAANNWAFDTAQFDNILKKLKVQAVEPKDDEAVEKDETEGKQTDASKDGQDPVGKATRPQGRYKKRERGKLVHAYSSQDLEGILVAKKVEECPQRNHNQDGKLEESLEAFEIHVSDLEGALRDTKALGNLNKEVSPEWWGYKYGFVSGGLLGAESRRKKSLLIENAQNSKARTMFSEEDQENLYKLVQNKSTSGKQGLGIKDQPRKIAGVPFEGKKTSFSDSDGEDSTDSHSSAKRKHGDVLDMETNDEPKLKLKKLCRLLLRQVPGETLKLKQLKVLIDEHSSVFANFSSKRDALAFLKQKLEGSEKFSVDGKRVSLSVKRG</sequence>
<feature type="region of interest" description="Disordered" evidence="3">
    <location>
        <begin position="83"/>
        <end position="128"/>
    </location>
</feature>
<dbReference type="InterPro" id="IPR050656">
    <property type="entry name" value="PINX1"/>
</dbReference>
<dbReference type="AlphaFoldDB" id="A0A5B7BD86"/>
<dbReference type="Pfam" id="PF01585">
    <property type="entry name" value="G-patch"/>
    <property type="match status" value="1"/>
</dbReference>
<dbReference type="PANTHER" id="PTHR23149">
    <property type="entry name" value="G PATCH DOMAIN CONTAINING PROTEIN"/>
    <property type="match status" value="1"/>
</dbReference>
<dbReference type="PROSITE" id="PS50174">
    <property type="entry name" value="G_PATCH"/>
    <property type="match status" value="1"/>
</dbReference>
<evidence type="ECO:0000313" key="5">
    <source>
        <dbReference type="EMBL" id="MPA66126.1"/>
    </source>
</evidence>
<evidence type="ECO:0000256" key="1">
    <source>
        <dbReference type="ARBA" id="ARBA00004123"/>
    </source>
</evidence>
<evidence type="ECO:0000256" key="2">
    <source>
        <dbReference type="ARBA" id="ARBA00023242"/>
    </source>
</evidence>
<dbReference type="InterPro" id="IPR058719">
    <property type="entry name" value="WHD_LYAR"/>
</dbReference>
<evidence type="ECO:0000259" key="4">
    <source>
        <dbReference type="PROSITE" id="PS50174"/>
    </source>
</evidence>
<keyword evidence="2" id="KW-0539">Nucleus</keyword>